<reference evidence="2 3" key="1">
    <citation type="submission" date="2021-02" db="EMBL/GenBank/DDBJ databases">
        <title>Paracoccus methylovroum sp.nov., a new methanol and methylamine utilizing methylotrophic denitrifer.</title>
        <authorList>
            <person name="Timsy T."/>
            <person name="Behrendt U."/>
            <person name="Ulrich A."/>
            <person name="Spanner T."/>
            <person name="Foesel B.U."/>
            <person name="Horn M.A."/>
            <person name="Kolb S."/>
        </authorList>
    </citation>
    <scope>NUCLEOTIDE SEQUENCE [LARGE SCALE GENOMIC DNA]</scope>
    <source>
        <strain evidence="2 3">H4-D09</strain>
    </source>
</reference>
<evidence type="ECO:0000256" key="1">
    <source>
        <dbReference type="SAM" id="Phobius"/>
    </source>
</evidence>
<feature type="transmembrane region" description="Helical" evidence="1">
    <location>
        <begin position="48"/>
        <end position="71"/>
    </location>
</feature>
<dbReference type="EMBL" id="CP070371">
    <property type="protein sequence ID" value="QRZ15024.1"/>
    <property type="molecule type" value="Genomic_DNA"/>
</dbReference>
<evidence type="ECO:0000313" key="2">
    <source>
        <dbReference type="EMBL" id="QRZ15024.1"/>
    </source>
</evidence>
<organism evidence="2 3">
    <name type="scientific">Paracoccus methylovorus</name>
    <dbReference type="NCBI Taxonomy" id="2812658"/>
    <lineage>
        <taxon>Bacteria</taxon>
        <taxon>Pseudomonadati</taxon>
        <taxon>Pseudomonadota</taxon>
        <taxon>Alphaproteobacteria</taxon>
        <taxon>Rhodobacterales</taxon>
        <taxon>Paracoccaceae</taxon>
        <taxon>Paracoccus</taxon>
    </lineage>
</organism>
<keyword evidence="1" id="KW-1133">Transmembrane helix</keyword>
<evidence type="ECO:0000313" key="3">
    <source>
        <dbReference type="Proteomes" id="UP000663629"/>
    </source>
</evidence>
<accession>A0ABX7JPV8</accession>
<proteinExistence type="predicted"/>
<keyword evidence="1" id="KW-0472">Membrane</keyword>
<dbReference type="RefSeq" id="WP_205295989.1">
    <property type="nucleotide sequence ID" value="NZ_CP070371.1"/>
</dbReference>
<name>A0ABX7JPV8_9RHOB</name>
<dbReference type="Proteomes" id="UP000663629">
    <property type="component" value="Chromosome 2"/>
</dbReference>
<sequence length="133" mass="14588">MRAIRIFFIVILALVLMLLAAANRDFVTISLVPEALAQFTGGQWSLTMPAFVALFLAMVFGVLVGLVWEWLRESHLRSESSRRAHDLAQLQREVGDLRRVHTAPRDDVLAILDESAQRPAAAAGSGSALPAPR</sequence>
<gene>
    <name evidence="2" type="ORF">JWJ88_18960</name>
</gene>
<keyword evidence="1" id="KW-0812">Transmembrane</keyword>
<protein>
    <submittedName>
        <fullName evidence="2">LapA family protein</fullName>
    </submittedName>
</protein>
<keyword evidence="3" id="KW-1185">Reference proteome</keyword>